<keyword evidence="1" id="KW-0678">Repressor</keyword>
<dbReference type="SMART" id="SM00342">
    <property type="entry name" value="HTH_ARAC"/>
    <property type="match status" value="1"/>
</dbReference>
<dbReference type="PATRIC" id="fig|200450.4.peg.1449"/>
<dbReference type="PROSITE" id="PS01124">
    <property type="entry name" value="HTH_ARAC_FAMILY_2"/>
    <property type="match status" value="1"/>
</dbReference>
<name>A0A0R2ZBV9_9PSED</name>
<dbReference type="CDD" id="cd06124">
    <property type="entry name" value="cupin_NimR-like_N"/>
    <property type="match status" value="1"/>
</dbReference>
<dbReference type="Pfam" id="PF12833">
    <property type="entry name" value="HTH_18"/>
    <property type="match status" value="1"/>
</dbReference>
<evidence type="ECO:0000256" key="3">
    <source>
        <dbReference type="ARBA" id="ARBA00023125"/>
    </source>
</evidence>
<protein>
    <submittedName>
        <fullName evidence="6">AraC family transcriptional regulator</fullName>
    </submittedName>
    <submittedName>
        <fullName evidence="7">AraC-type DNA-binding protein</fullName>
    </submittedName>
</protein>
<keyword evidence="2" id="KW-0805">Transcription regulation</keyword>
<dbReference type="PANTHER" id="PTHR11019:SF199">
    <property type="entry name" value="HTH-TYPE TRANSCRIPTIONAL REGULATOR NIMR"/>
    <property type="match status" value="1"/>
</dbReference>
<dbReference type="InterPro" id="IPR003313">
    <property type="entry name" value="AraC-bd"/>
</dbReference>
<proteinExistence type="predicted"/>
<dbReference type="RefSeq" id="WP_231986826.1">
    <property type="nucleotide sequence ID" value="NZ_JBEPTA010000007.1"/>
</dbReference>
<dbReference type="SUPFAM" id="SSF46689">
    <property type="entry name" value="Homeodomain-like"/>
    <property type="match status" value="1"/>
</dbReference>
<keyword evidence="3 7" id="KW-0238">DNA-binding</keyword>
<dbReference type="Gene3D" id="2.60.120.10">
    <property type="entry name" value="Jelly Rolls"/>
    <property type="match status" value="1"/>
</dbReference>
<dbReference type="EMBL" id="JYLK01000019">
    <property type="protein sequence ID" value="KRP58034.1"/>
    <property type="molecule type" value="Genomic_DNA"/>
</dbReference>
<evidence type="ECO:0000313" key="6">
    <source>
        <dbReference type="EMBL" id="KRP58034.1"/>
    </source>
</evidence>
<evidence type="ECO:0000313" key="7">
    <source>
        <dbReference type="EMBL" id="SDS89181.1"/>
    </source>
</evidence>
<evidence type="ECO:0000256" key="4">
    <source>
        <dbReference type="ARBA" id="ARBA00023163"/>
    </source>
</evidence>
<gene>
    <name evidence="7" type="ORF">SAMN04490205_3989</name>
    <name evidence="6" type="ORF">TU79_22380</name>
</gene>
<dbReference type="Proteomes" id="UP000183126">
    <property type="component" value="Chromosome I"/>
</dbReference>
<dbReference type="InterPro" id="IPR009057">
    <property type="entry name" value="Homeodomain-like_sf"/>
</dbReference>
<dbReference type="Gene3D" id="1.10.10.60">
    <property type="entry name" value="Homeodomain-like"/>
    <property type="match status" value="1"/>
</dbReference>
<feature type="domain" description="HTH araC/xylS-type" evidence="5">
    <location>
        <begin position="149"/>
        <end position="246"/>
    </location>
</feature>
<evidence type="ECO:0000259" key="5">
    <source>
        <dbReference type="PROSITE" id="PS01124"/>
    </source>
</evidence>
<keyword evidence="4" id="KW-0804">Transcription</keyword>
<dbReference type="FunFam" id="1.10.10.60:FF:000132">
    <property type="entry name" value="AraC family transcriptional regulator"/>
    <property type="match status" value="1"/>
</dbReference>
<dbReference type="SUPFAM" id="SSF51182">
    <property type="entry name" value="RmlC-like cupins"/>
    <property type="match status" value="1"/>
</dbReference>
<dbReference type="Proteomes" id="UP000052019">
    <property type="component" value="Unassembled WGS sequence"/>
</dbReference>
<reference evidence="7 9" key="2">
    <citation type="submission" date="2016-10" db="EMBL/GenBank/DDBJ databases">
        <authorList>
            <person name="Varghese N."/>
            <person name="Submissions S."/>
        </authorList>
    </citation>
    <scope>NUCLEOTIDE SEQUENCE [LARGE SCALE GENOMIC DNA]</scope>
    <source>
        <strain evidence="7 9">BS3111</strain>
    </source>
</reference>
<dbReference type="GO" id="GO:0043565">
    <property type="term" value="F:sequence-specific DNA binding"/>
    <property type="evidence" value="ECO:0007669"/>
    <property type="project" value="InterPro"/>
</dbReference>
<dbReference type="InterPro" id="IPR018060">
    <property type="entry name" value="HTH_AraC"/>
</dbReference>
<dbReference type="InterPro" id="IPR014710">
    <property type="entry name" value="RmlC-like_jellyroll"/>
</dbReference>
<evidence type="ECO:0000256" key="1">
    <source>
        <dbReference type="ARBA" id="ARBA00022491"/>
    </source>
</evidence>
<evidence type="ECO:0000256" key="2">
    <source>
        <dbReference type="ARBA" id="ARBA00023015"/>
    </source>
</evidence>
<dbReference type="Pfam" id="PF02311">
    <property type="entry name" value="AraC_binding"/>
    <property type="match status" value="1"/>
</dbReference>
<keyword evidence="9" id="KW-1185">Reference proteome</keyword>
<dbReference type="AlphaFoldDB" id="A0A0R2ZBV9"/>
<evidence type="ECO:0000313" key="8">
    <source>
        <dbReference type="Proteomes" id="UP000052019"/>
    </source>
</evidence>
<accession>A0A0R2ZBV9</accession>
<evidence type="ECO:0000313" key="9">
    <source>
        <dbReference type="Proteomes" id="UP000183126"/>
    </source>
</evidence>
<dbReference type="PANTHER" id="PTHR11019">
    <property type="entry name" value="HTH-TYPE TRANSCRIPTIONAL REGULATOR NIMR"/>
    <property type="match status" value="1"/>
</dbReference>
<organism evidence="6 8">
    <name type="scientific">Pseudomonas trivialis</name>
    <dbReference type="NCBI Taxonomy" id="200450"/>
    <lineage>
        <taxon>Bacteria</taxon>
        <taxon>Pseudomonadati</taxon>
        <taxon>Pseudomonadota</taxon>
        <taxon>Gammaproteobacteria</taxon>
        <taxon>Pseudomonadales</taxon>
        <taxon>Pseudomonadaceae</taxon>
        <taxon>Pseudomonas</taxon>
    </lineage>
</organism>
<dbReference type="EMBL" id="LT629760">
    <property type="protein sequence ID" value="SDS89181.1"/>
    <property type="molecule type" value="Genomic_DNA"/>
</dbReference>
<dbReference type="GO" id="GO:0003700">
    <property type="term" value="F:DNA-binding transcription factor activity"/>
    <property type="evidence" value="ECO:0007669"/>
    <property type="project" value="InterPro"/>
</dbReference>
<dbReference type="InterPro" id="IPR011051">
    <property type="entry name" value="RmlC_Cupin_sf"/>
</dbReference>
<sequence>MNRALMPLLAIEQRDRAIRETAPHTHTTGQLIASLAGLLSVSTDGGSWVVPATHAIWIPPRVAHAMMSHGAFAGAMVYIAEQECGILHQMPCTFRVSSLLREAVSRAASWGQPPRNEMESRVAAVILDEIATSPAEPIGLTHPNDPRLRRITDAILAQLDDNRSLEDWAAWSGMAPRTFARRLVAETGFSFSEWRQRARTLRAIQLLVEGMSVTTTAIELGYENISAFIAMFRRITGVTPGQYVRAQTLISKEAISRSS</sequence>
<reference evidence="6 8" key="1">
    <citation type="submission" date="2015-02" db="EMBL/GenBank/DDBJ databases">
        <title>Two Pseudomonas sp. nov. isolated from raw milk.</title>
        <authorList>
            <person name="Wenning M."/>
            <person name="von Neubeck M."/>
            <person name="Huptas C."/>
            <person name="Scherer S."/>
        </authorList>
    </citation>
    <scope>NUCLEOTIDE SEQUENCE [LARGE SCALE GENOMIC DNA]</scope>
    <source>
        <strain evidence="6 8">DSM 14937</strain>
    </source>
</reference>